<evidence type="ECO:0000256" key="1">
    <source>
        <dbReference type="SAM" id="Phobius"/>
    </source>
</evidence>
<name>A0ABY0H247_9PEZI</name>
<sequence>MATAPPTELRRELYFLQITGLASPYSIYWYSPFFIIITVLVGVISLLGVGSYFRLLFTYYGEPINRRRAAPIWKEGLIDSTQNHVGASSNTNTTIASTTDLDLLPPFPKSERATVTEIPPPEFEECVGILPVVPAKGNLSNGTAFELMVITRLERLEAGQNRIEAAILAKVNRLAAWLMEVDNDPAHYERIMAEAAEARQKADLCEGAARCILESLKNGTSFEESMAWKLFRSDHP</sequence>
<organism evidence="2 3">
    <name type="scientific">Monosporascus cannonballus</name>
    <dbReference type="NCBI Taxonomy" id="155416"/>
    <lineage>
        <taxon>Eukaryota</taxon>
        <taxon>Fungi</taxon>
        <taxon>Dikarya</taxon>
        <taxon>Ascomycota</taxon>
        <taxon>Pezizomycotina</taxon>
        <taxon>Sordariomycetes</taxon>
        <taxon>Xylariomycetidae</taxon>
        <taxon>Xylariales</taxon>
        <taxon>Xylariales incertae sedis</taxon>
        <taxon>Monosporascus</taxon>
    </lineage>
</organism>
<feature type="transmembrane region" description="Helical" evidence="1">
    <location>
        <begin position="33"/>
        <end position="57"/>
    </location>
</feature>
<evidence type="ECO:0000313" key="2">
    <source>
        <dbReference type="EMBL" id="RYO82907.1"/>
    </source>
</evidence>
<keyword evidence="3" id="KW-1185">Reference proteome</keyword>
<dbReference type="EMBL" id="QJNS01000201">
    <property type="protein sequence ID" value="RYO82907.1"/>
    <property type="molecule type" value="Genomic_DNA"/>
</dbReference>
<proteinExistence type="predicted"/>
<evidence type="ECO:0000313" key="3">
    <source>
        <dbReference type="Proteomes" id="UP000294003"/>
    </source>
</evidence>
<accession>A0ABY0H247</accession>
<comment type="caution">
    <text evidence="2">The sequence shown here is derived from an EMBL/GenBank/DDBJ whole genome shotgun (WGS) entry which is preliminary data.</text>
</comment>
<dbReference type="Proteomes" id="UP000294003">
    <property type="component" value="Unassembled WGS sequence"/>
</dbReference>
<gene>
    <name evidence="2" type="ORF">DL762_006386</name>
</gene>
<keyword evidence="1" id="KW-1133">Transmembrane helix</keyword>
<keyword evidence="1" id="KW-0472">Membrane</keyword>
<keyword evidence="1" id="KW-0812">Transmembrane</keyword>
<reference evidence="2 3" key="1">
    <citation type="submission" date="2018-06" db="EMBL/GenBank/DDBJ databases">
        <title>Complete Genomes of Monosporascus.</title>
        <authorList>
            <person name="Robinson A.J."/>
            <person name="Natvig D.O."/>
        </authorList>
    </citation>
    <scope>NUCLEOTIDE SEQUENCE [LARGE SCALE GENOMIC DNA]</scope>
    <source>
        <strain evidence="2 3">CBS 609.92</strain>
    </source>
</reference>
<protein>
    <submittedName>
        <fullName evidence="2">Uncharacterized protein</fullName>
    </submittedName>
</protein>